<organism evidence="2 3">
    <name type="scientific">Timema podura</name>
    <name type="common">Walking stick</name>
    <dbReference type="NCBI Taxonomy" id="61482"/>
    <lineage>
        <taxon>Eukaryota</taxon>
        <taxon>Metazoa</taxon>
        <taxon>Ecdysozoa</taxon>
        <taxon>Arthropoda</taxon>
        <taxon>Hexapoda</taxon>
        <taxon>Insecta</taxon>
        <taxon>Pterygota</taxon>
        <taxon>Neoptera</taxon>
        <taxon>Polyneoptera</taxon>
        <taxon>Phasmatodea</taxon>
        <taxon>Timematodea</taxon>
        <taxon>Timematoidea</taxon>
        <taxon>Timematidae</taxon>
        <taxon>Timema</taxon>
    </lineage>
</organism>
<comment type="caution">
    <text evidence="2">The sequence shown here is derived from an EMBL/GenBank/DDBJ whole genome shotgun (WGS) entry which is preliminary data.</text>
</comment>
<dbReference type="EMBL" id="CAJPIN010059611">
    <property type="protein sequence ID" value="CAG2066834.1"/>
    <property type="molecule type" value="Genomic_DNA"/>
</dbReference>
<evidence type="ECO:0000313" key="2">
    <source>
        <dbReference type="EMBL" id="CAG2066834.1"/>
    </source>
</evidence>
<dbReference type="Proteomes" id="UP001153148">
    <property type="component" value="Unassembled WGS sequence"/>
</dbReference>
<proteinExistence type="predicted"/>
<protein>
    <submittedName>
        <fullName evidence="2">Uncharacterized protein</fullName>
    </submittedName>
</protein>
<keyword evidence="3" id="KW-1185">Reference proteome</keyword>
<evidence type="ECO:0000256" key="1">
    <source>
        <dbReference type="SAM" id="MobiDB-lite"/>
    </source>
</evidence>
<feature type="compositionally biased region" description="Polar residues" evidence="1">
    <location>
        <begin position="131"/>
        <end position="144"/>
    </location>
</feature>
<reference evidence="2" key="1">
    <citation type="submission" date="2021-03" db="EMBL/GenBank/DDBJ databases">
        <authorList>
            <person name="Tran Van P."/>
        </authorList>
    </citation>
    <scope>NUCLEOTIDE SEQUENCE</scope>
</reference>
<gene>
    <name evidence="2" type="ORF">TPAB3V08_LOCUS13777</name>
</gene>
<feature type="compositionally biased region" description="Basic and acidic residues" evidence="1">
    <location>
        <begin position="40"/>
        <end position="49"/>
    </location>
</feature>
<sequence>MRSHYKRIYHAKKAVNTSPPQINKSRNSLLTNHTHKSRKASTDRSQKSREVSVCHSDALHNSSFPCSTGTLSATSLKDRQLLAQTSTASIVPGLTSSESEFFHYIVYDTKKSPSTYSEWMCQYPPSREMKNSPTNKRSPPSTVCTAKPVKPKEVSPSRRKHPISRSPAPRKASE</sequence>
<feature type="compositionally biased region" description="Polar residues" evidence="1">
    <location>
        <begin position="15"/>
        <end position="32"/>
    </location>
</feature>
<feature type="region of interest" description="Disordered" evidence="1">
    <location>
        <begin position="123"/>
        <end position="174"/>
    </location>
</feature>
<accession>A0ABN7PHM9</accession>
<feature type="compositionally biased region" description="Basic residues" evidence="1">
    <location>
        <begin position="1"/>
        <end position="13"/>
    </location>
</feature>
<feature type="region of interest" description="Disordered" evidence="1">
    <location>
        <begin position="1"/>
        <end position="49"/>
    </location>
</feature>
<feature type="non-terminal residue" evidence="2">
    <location>
        <position position="174"/>
    </location>
</feature>
<name>A0ABN7PHM9_TIMPD</name>
<evidence type="ECO:0000313" key="3">
    <source>
        <dbReference type="Proteomes" id="UP001153148"/>
    </source>
</evidence>